<feature type="region of interest" description="Disordered" evidence="4">
    <location>
        <begin position="302"/>
        <end position="324"/>
    </location>
</feature>
<evidence type="ECO:0000256" key="1">
    <source>
        <dbReference type="ARBA" id="ARBA00022722"/>
    </source>
</evidence>
<dbReference type="SUPFAM" id="SSF50199">
    <property type="entry name" value="Staphylococcal nuclease"/>
    <property type="match status" value="1"/>
</dbReference>
<dbReference type="Proteomes" id="UP000012073">
    <property type="component" value="Unassembled WGS sequence"/>
</dbReference>
<evidence type="ECO:0000256" key="2">
    <source>
        <dbReference type="ARBA" id="ARBA00022759"/>
    </source>
</evidence>
<dbReference type="PROSITE" id="PS50830">
    <property type="entry name" value="TNASE_3"/>
    <property type="match status" value="1"/>
</dbReference>
<dbReference type="OrthoDB" id="430293at2759"/>
<dbReference type="Gene3D" id="2.40.50.90">
    <property type="match status" value="1"/>
</dbReference>
<accession>R7Q707</accession>
<dbReference type="STRING" id="2769.R7Q707"/>
<dbReference type="Gramene" id="CDF33161">
    <property type="protein sequence ID" value="CDF33161"/>
    <property type="gene ID" value="CHC_T00002010001"/>
</dbReference>
<proteinExistence type="predicted"/>
<keyword evidence="2" id="KW-0255">Endonuclease</keyword>
<name>R7Q707_CHOCR</name>
<dbReference type="RefSeq" id="XP_005712964.1">
    <property type="nucleotide sequence ID" value="XM_005712907.1"/>
</dbReference>
<dbReference type="GeneID" id="17320674"/>
<evidence type="ECO:0000256" key="4">
    <source>
        <dbReference type="SAM" id="MobiDB-lite"/>
    </source>
</evidence>
<dbReference type="GO" id="GO:0005737">
    <property type="term" value="C:cytoplasm"/>
    <property type="evidence" value="ECO:0007669"/>
    <property type="project" value="TreeGrafter"/>
</dbReference>
<dbReference type="SMART" id="SM00318">
    <property type="entry name" value="SNc"/>
    <property type="match status" value="1"/>
</dbReference>
<organism evidence="6 7">
    <name type="scientific">Chondrus crispus</name>
    <name type="common">Carrageen Irish moss</name>
    <name type="synonym">Polymorpha crispa</name>
    <dbReference type="NCBI Taxonomy" id="2769"/>
    <lineage>
        <taxon>Eukaryota</taxon>
        <taxon>Rhodophyta</taxon>
        <taxon>Florideophyceae</taxon>
        <taxon>Rhodymeniophycidae</taxon>
        <taxon>Gigartinales</taxon>
        <taxon>Gigartinaceae</taxon>
        <taxon>Chondrus</taxon>
    </lineage>
</organism>
<evidence type="ECO:0000259" key="5">
    <source>
        <dbReference type="PROSITE" id="PS50830"/>
    </source>
</evidence>
<dbReference type="AlphaFoldDB" id="R7Q707"/>
<feature type="region of interest" description="Disordered" evidence="4">
    <location>
        <begin position="47"/>
        <end position="67"/>
    </location>
</feature>
<keyword evidence="3" id="KW-0378">Hydrolase</keyword>
<dbReference type="GO" id="GO:0016787">
    <property type="term" value="F:hydrolase activity"/>
    <property type="evidence" value="ECO:0007669"/>
    <property type="project" value="UniProtKB-KW"/>
</dbReference>
<dbReference type="InterPro" id="IPR016071">
    <property type="entry name" value="Staphylococal_nuclease_OB-fold"/>
</dbReference>
<keyword evidence="7" id="KW-1185">Reference proteome</keyword>
<dbReference type="InterPro" id="IPR035437">
    <property type="entry name" value="SNase_OB-fold_sf"/>
</dbReference>
<protein>
    <recommendedName>
        <fullName evidence="5">TNase-like domain-containing protein</fullName>
    </recommendedName>
</protein>
<keyword evidence="1" id="KW-0540">Nuclease</keyword>
<feature type="domain" description="TNase-like" evidence="5">
    <location>
        <begin position="113"/>
        <end position="271"/>
    </location>
</feature>
<dbReference type="OMA" id="TTHACAE"/>
<reference evidence="7" key="1">
    <citation type="journal article" date="2013" name="Proc. Natl. Acad. Sci. U.S.A.">
        <title>Genome structure and metabolic features in the red seaweed Chondrus crispus shed light on evolution of the Archaeplastida.</title>
        <authorList>
            <person name="Collen J."/>
            <person name="Porcel B."/>
            <person name="Carre W."/>
            <person name="Ball S.G."/>
            <person name="Chaparro C."/>
            <person name="Tonon T."/>
            <person name="Barbeyron T."/>
            <person name="Michel G."/>
            <person name="Noel B."/>
            <person name="Valentin K."/>
            <person name="Elias M."/>
            <person name="Artiguenave F."/>
            <person name="Arun A."/>
            <person name="Aury J.M."/>
            <person name="Barbosa-Neto J.F."/>
            <person name="Bothwell J.H."/>
            <person name="Bouget F.Y."/>
            <person name="Brillet L."/>
            <person name="Cabello-Hurtado F."/>
            <person name="Capella-Gutierrez S."/>
            <person name="Charrier B."/>
            <person name="Cladiere L."/>
            <person name="Cock J.M."/>
            <person name="Coelho S.M."/>
            <person name="Colleoni C."/>
            <person name="Czjzek M."/>
            <person name="Da Silva C."/>
            <person name="Delage L."/>
            <person name="Denoeud F."/>
            <person name="Deschamps P."/>
            <person name="Dittami S.M."/>
            <person name="Gabaldon T."/>
            <person name="Gachon C.M."/>
            <person name="Groisillier A."/>
            <person name="Herve C."/>
            <person name="Jabbari K."/>
            <person name="Katinka M."/>
            <person name="Kloareg B."/>
            <person name="Kowalczyk N."/>
            <person name="Labadie K."/>
            <person name="Leblanc C."/>
            <person name="Lopez P.J."/>
            <person name="McLachlan D.H."/>
            <person name="Meslet-Cladiere L."/>
            <person name="Moustafa A."/>
            <person name="Nehr Z."/>
            <person name="Nyvall Collen P."/>
            <person name="Panaud O."/>
            <person name="Partensky F."/>
            <person name="Poulain J."/>
            <person name="Rensing S.A."/>
            <person name="Rousvoal S."/>
            <person name="Samson G."/>
            <person name="Symeonidi A."/>
            <person name="Weissenbach J."/>
            <person name="Zambounis A."/>
            <person name="Wincker P."/>
            <person name="Boyen C."/>
        </authorList>
    </citation>
    <scope>NUCLEOTIDE SEQUENCE [LARGE SCALE GENOMIC DNA]</scope>
    <source>
        <strain evidence="7">cv. Stackhouse</strain>
    </source>
</reference>
<dbReference type="Pfam" id="PF00565">
    <property type="entry name" value="SNase"/>
    <property type="match status" value="1"/>
</dbReference>
<dbReference type="PhylomeDB" id="R7Q707"/>
<dbReference type="PANTHER" id="PTHR12302">
    <property type="entry name" value="EBNA2 BINDING PROTEIN P100"/>
    <property type="match status" value="1"/>
</dbReference>
<dbReference type="EMBL" id="HG001635">
    <property type="protein sequence ID" value="CDF33161.1"/>
    <property type="molecule type" value="Genomic_DNA"/>
</dbReference>
<dbReference type="KEGG" id="ccp:CHC_T00002010001"/>
<sequence length="347" mass="39046">MPSDPNCDLPPVVRKFLRTAHTRTQATVRQSQRSLLRFSKQARRAVSQFARPLPPPRQQRSAVSRRSNDYVRGGVEMLATAAAISVVVYASYKGLARFNTADDIPGSLIRQGRVLHGYVVSVRDGDGIRMRHTPFLRRLMQDVAVPKGKKLSESTIAVRLSAVDAPESSQKYGKVAKEWLREYAVGRQVRVQLHSTDRYRRVVATVYRKHNNPLLRTLGLGQKNLSMELTRAGYATLYDRGGAQYGSEKMKKLYMAVEASARKKKVGMWADPKGYVSPMDYKDALRSGVMRKLNGPRIVKKTTGTAEKNAMSKPNSPVEGQGQEHDSLLGSLYRFAAMSYHFLKRYR</sequence>
<dbReference type="GO" id="GO:0004519">
    <property type="term" value="F:endonuclease activity"/>
    <property type="evidence" value="ECO:0007669"/>
    <property type="project" value="UniProtKB-KW"/>
</dbReference>
<dbReference type="PANTHER" id="PTHR12302:SF3">
    <property type="entry name" value="SERINE_THREONINE-PROTEIN KINASE 31"/>
    <property type="match status" value="1"/>
</dbReference>
<gene>
    <name evidence="6" type="ORF">CHC_T00002010001</name>
</gene>
<evidence type="ECO:0000256" key="3">
    <source>
        <dbReference type="ARBA" id="ARBA00022801"/>
    </source>
</evidence>
<evidence type="ECO:0000313" key="7">
    <source>
        <dbReference type="Proteomes" id="UP000012073"/>
    </source>
</evidence>
<evidence type="ECO:0000313" key="6">
    <source>
        <dbReference type="EMBL" id="CDF33161.1"/>
    </source>
</evidence>